<dbReference type="CDD" id="cd00293">
    <property type="entry name" value="USP-like"/>
    <property type="match status" value="1"/>
</dbReference>
<feature type="domain" description="UspA" evidence="2">
    <location>
        <begin position="1"/>
        <end position="147"/>
    </location>
</feature>
<evidence type="ECO:0000313" key="3">
    <source>
        <dbReference type="EMBL" id="NAY92418.1"/>
    </source>
</evidence>
<dbReference type="PRINTS" id="PR01438">
    <property type="entry name" value="UNVRSLSTRESS"/>
</dbReference>
<reference evidence="3" key="1">
    <citation type="submission" date="2020-01" db="EMBL/GenBank/DDBJ databases">
        <title>Muricauda ochracea sp. nov., isolated from a tidal flat of Garorim bay in Korea.</title>
        <authorList>
            <person name="Kim D."/>
            <person name="Yoo Y."/>
            <person name="Kim J.-J."/>
        </authorList>
    </citation>
    <scope>NUCLEOTIDE SEQUENCE</scope>
    <source>
        <strain evidence="3">JGD-17</strain>
    </source>
</reference>
<name>A0A964TED8_9FLAO</name>
<dbReference type="InterPro" id="IPR006016">
    <property type="entry name" value="UspA"/>
</dbReference>
<sequence>MKNILLPTDFSKNSWNAIRYALSLFRDSECAFFIINAFQVGSSGLTTKMGRANETRLYRLLREESERGLANTLKKMEAHGISPKHSIKTFSIADLLTNAVARTVNSKEIDLIVMGTKGATGLKEVFLGSNAHKIIREIHSCPIILVPDEFEVYECPDTLVLATGFEHLFNPQELKPIVEIGKLCDTKVWVTYVGEEASLTTQQQGVKEALDKQLDAVSHKFVFVDKVSSVNDTIQKMIEGNGDIHMVAMVNYWHSFFEKLTREPVIKKVSFNTAVPFMVVHLFD</sequence>
<dbReference type="InterPro" id="IPR006015">
    <property type="entry name" value="Universal_stress_UspA"/>
</dbReference>
<dbReference type="RefSeq" id="WP_166523838.1">
    <property type="nucleotide sequence ID" value="NZ_JAAABI010000003.1"/>
</dbReference>
<keyword evidence="4" id="KW-1185">Reference proteome</keyword>
<proteinExistence type="inferred from homology"/>
<comment type="similarity">
    <text evidence="1">Belongs to the universal stress protein A family.</text>
</comment>
<protein>
    <submittedName>
        <fullName evidence="3">Universal stress protein</fullName>
    </submittedName>
</protein>
<evidence type="ECO:0000259" key="2">
    <source>
        <dbReference type="Pfam" id="PF00582"/>
    </source>
</evidence>
<dbReference type="PANTHER" id="PTHR46268:SF6">
    <property type="entry name" value="UNIVERSAL STRESS PROTEIN UP12"/>
    <property type="match status" value="1"/>
</dbReference>
<dbReference type="Gene3D" id="3.40.50.12370">
    <property type="match status" value="1"/>
</dbReference>
<dbReference type="AlphaFoldDB" id="A0A964TED8"/>
<accession>A0A964TED8</accession>
<evidence type="ECO:0000313" key="4">
    <source>
        <dbReference type="Proteomes" id="UP000667650"/>
    </source>
</evidence>
<dbReference type="EMBL" id="JAAABI010000003">
    <property type="protein sequence ID" value="NAY92418.1"/>
    <property type="molecule type" value="Genomic_DNA"/>
</dbReference>
<dbReference type="Proteomes" id="UP000667650">
    <property type="component" value="Unassembled WGS sequence"/>
</dbReference>
<organism evidence="3 4">
    <name type="scientific">Flagellimonas ochracea</name>
    <dbReference type="NCBI Taxonomy" id="2696472"/>
    <lineage>
        <taxon>Bacteria</taxon>
        <taxon>Pseudomonadati</taxon>
        <taxon>Bacteroidota</taxon>
        <taxon>Flavobacteriia</taxon>
        <taxon>Flavobacteriales</taxon>
        <taxon>Flavobacteriaceae</taxon>
        <taxon>Flagellimonas</taxon>
    </lineage>
</organism>
<dbReference type="Pfam" id="PF00582">
    <property type="entry name" value="Usp"/>
    <property type="match status" value="1"/>
</dbReference>
<gene>
    <name evidence="3" type="ORF">GTQ34_10850</name>
</gene>
<dbReference type="PANTHER" id="PTHR46268">
    <property type="entry name" value="STRESS RESPONSE PROTEIN NHAX"/>
    <property type="match status" value="1"/>
</dbReference>
<dbReference type="SUPFAM" id="SSF52402">
    <property type="entry name" value="Adenine nucleotide alpha hydrolases-like"/>
    <property type="match status" value="1"/>
</dbReference>
<evidence type="ECO:0000256" key="1">
    <source>
        <dbReference type="ARBA" id="ARBA00008791"/>
    </source>
</evidence>
<comment type="caution">
    <text evidence="3">The sequence shown here is derived from an EMBL/GenBank/DDBJ whole genome shotgun (WGS) entry which is preliminary data.</text>
</comment>